<evidence type="ECO:0000256" key="7">
    <source>
        <dbReference type="ARBA" id="ARBA00048782"/>
    </source>
</evidence>
<reference evidence="9" key="1">
    <citation type="journal article" date="2022" name="bioRxiv">
        <title>Sequencing and chromosome-scale assembly of the giantPleurodeles waltlgenome.</title>
        <authorList>
            <person name="Brown T."/>
            <person name="Elewa A."/>
            <person name="Iarovenko S."/>
            <person name="Subramanian E."/>
            <person name="Araus A.J."/>
            <person name="Petzold A."/>
            <person name="Susuki M."/>
            <person name="Suzuki K.-i.T."/>
            <person name="Hayashi T."/>
            <person name="Toyoda A."/>
            <person name="Oliveira C."/>
            <person name="Osipova E."/>
            <person name="Leigh N.D."/>
            <person name="Simon A."/>
            <person name="Yun M.H."/>
        </authorList>
    </citation>
    <scope>NUCLEOTIDE SEQUENCE</scope>
    <source>
        <strain evidence="9">20211129_DDA</strain>
        <tissue evidence="9">Liver</tissue>
    </source>
</reference>
<dbReference type="InterPro" id="IPR036509">
    <property type="entry name" value="Met_Sox_Rdtase_MsrA_sf"/>
</dbReference>
<evidence type="ECO:0000256" key="1">
    <source>
        <dbReference type="ARBA" id="ARBA00005591"/>
    </source>
</evidence>
<evidence type="ECO:0000256" key="5">
    <source>
        <dbReference type="ARBA" id="ARBA00030643"/>
    </source>
</evidence>
<dbReference type="AlphaFoldDB" id="A0AAV7S1R1"/>
<dbReference type="Pfam" id="PF01625">
    <property type="entry name" value="PMSR"/>
    <property type="match status" value="1"/>
</dbReference>
<dbReference type="Proteomes" id="UP001066276">
    <property type="component" value="Chromosome 5"/>
</dbReference>
<evidence type="ECO:0000256" key="6">
    <source>
        <dbReference type="ARBA" id="ARBA00047806"/>
    </source>
</evidence>
<feature type="domain" description="Peptide methionine sulphoxide reductase MsrA" evidence="8">
    <location>
        <begin position="32"/>
        <end position="68"/>
    </location>
</feature>
<dbReference type="EMBL" id="JANPWB010000009">
    <property type="protein sequence ID" value="KAJ1158063.1"/>
    <property type="molecule type" value="Genomic_DNA"/>
</dbReference>
<name>A0AAV7S1R1_PLEWA</name>
<dbReference type="GO" id="GO:0005737">
    <property type="term" value="C:cytoplasm"/>
    <property type="evidence" value="ECO:0007669"/>
    <property type="project" value="TreeGrafter"/>
</dbReference>
<gene>
    <name evidence="9" type="ORF">NDU88_010758</name>
</gene>
<dbReference type="InterPro" id="IPR050162">
    <property type="entry name" value="MsrA_MetSO_reductase"/>
</dbReference>
<evidence type="ECO:0000313" key="9">
    <source>
        <dbReference type="EMBL" id="KAJ1158063.1"/>
    </source>
</evidence>
<dbReference type="GO" id="GO:0008113">
    <property type="term" value="F:peptide-methionine (S)-S-oxide reductase activity"/>
    <property type="evidence" value="ECO:0007669"/>
    <property type="project" value="UniProtKB-EC"/>
</dbReference>
<evidence type="ECO:0000259" key="8">
    <source>
        <dbReference type="Pfam" id="PF01625"/>
    </source>
</evidence>
<comment type="caution">
    <text evidence="9">The sequence shown here is derived from an EMBL/GenBank/DDBJ whole genome shotgun (WGS) entry which is preliminary data.</text>
</comment>
<dbReference type="GO" id="GO:0034599">
    <property type="term" value="P:cellular response to oxidative stress"/>
    <property type="evidence" value="ECO:0007669"/>
    <property type="project" value="TreeGrafter"/>
</dbReference>
<dbReference type="InterPro" id="IPR002569">
    <property type="entry name" value="Met_Sox_Rdtase_MsrA_dom"/>
</dbReference>
<evidence type="ECO:0000256" key="4">
    <source>
        <dbReference type="ARBA" id="ARBA00030273"/>
    </source>
</evidence>
<dbReference type="EC" id="1.8.4.11" evidence="2"/>
<comment type="similarity">
    <text evidence="1">Belongs to the MsrA Met sulfoxide reductase family.</text>
</comment>
<comment type="catalytic activity">
    <reaction evidence="7">
        <text>[thioredoxin]-disulfide + L-methionine + H2O = L-methionine (S)-S-oxide + [thioredoxin]-dithiol</text>
        <dbReference type="Rhea" id="RHEA:19993"/>
        <dbReference type="Rhea" id="RHEA-COMP:10698"/>
        <dbReference type="Rhea" id="RHEA-COMP:10700"/>
        <dbReference type="ChEBI" id="CHEBI:15377"/>
        <dbReference type="ChEBI" id="CHEBI:29950"/>
        <dbReference type="ChEBI" id="CHEBI:50058"/>
        <dbReference type="ChEBI" id="CHEBI:57844"/>
        <dbReference type="ChEBI" id="CHEBI:58772"/>
        <dbReference type="EC" id="1.8.4.11"/>
    </reaction>
</comment>
<dbReference type="PANTHER" id="PTHR42799">
    <property type="entry name" value="MITOCHONDRIAL PEPTIDE METHIONINE SULFOXIDE REDUCTASE"/>
    <property type="match status" value="1"/>
</dbReference>
<protein>
    <recommendedName>
        <fullName evidence="2">peptide-methionine (S)-S-oxide reductase</fullName>
        <ecNumber evidence="2">1.8.4.11</ecNumber>
    </recommendedName>
    <alternativeName>
        <fullName evidence="5">Peptide-methionine (S)-S-oxide reductase</fullName>
    </alternativeName>
    <alternativeName>
        <fullName evidence="4">Protein-methionine-S-oxide reductase</fullName>
    </alternativeName>
</protein>
<keyword evidence="10" id="KW-1185">Reference proteome</keyword>
<comment type="catalytic activity">
    <reaction evidence="6">
        <text>L-methionyl-[protein] + [thioredoxin]-disulfide + H2O = L-methionyl-(S)-S-oxide-[protein] + [thioredoxin]-dithiol</text>
        <dbReference type="Rhea" id="RHEA:14217"/>
        <dbReference type="Rhea" id="RHEA-COMP:10698"/>
        <dbReference type="Rhea" id="RHEA-COMP:10700"/>
        <dbReference type="Rhea" id="RHEA-COMP:12313"/>
        <dbReference type="Rhea" id="RHEA-COMP:12315"/>
        <dbReference type="ChEBI" id="CHEBI:15377"/>
        <dbReference type="ChEBI" id="CHEBI:16044"/>
        <dbReference type="ChEBI" id="CHEBI:29950"/>
        <dbReference type="ChEBI" id="CHEBI:44120"/>
        <dbReference type="ChEBI" id="CHEBI:50058"/>
        <dbReference type="EC" id="1.8.4.11"/>
    </reaction>
</comment>
<dbReference type="Gene3D" id="3.30.1060.10">
    <property type="entry name" value="Peptide methionine sulphoxide reductase MsrA"/>
    <property type="match status" value="1"/>
</dbReference>
<accession>A0AAV7S1R1</accession>
<sequence>MGGSFSESPELLLPWRWSHLKSKDGDEAAGPRGNTGHAEVVRVIYRAEDISFEKLLKVFWENHDPTQALQ</sequence>
<evidence type="ECO:0000256" key="3">
    <source>
        <dbReference type="ARBA" id="ARBA00023002"/>
    </source>
</evidence>
<evidence type="ECO:0000313" key="10">
    <source>
        <dbReference type="Proteomes" id="UP001066276"/>
    </source>
</evidence>
<dbReference type="SUPFAM" id="SSF55068">
    <property type="entry name" value="Peptide methionine sulfoxide reductase"/>
    <property type="match status" value="1"/>
</dbReference>
<organism evidence="9 10">
    <name type="scientific">Pleurodeles waltl</name>
    <name type="common">Iberian ribbed newt</name>
    <dbReference type="NCBI Taxonomy" id="8319"/>
    <lineage>
        <taxon>Eukaryota</taxon>
        <taxon>Metazoa</taxon>
        <taxon>Chordata</taxon>
        <taxon>Craniata</taxon>
        <taxon>Vertebrata</taxon>
        <taxon>Euteleostomi</taxon>
        <taxon>Amphibia</taxon>
        <taxon>Batrachia</taxon>
        <taxon>Caudata</taxon>
        <taxon>Salamandroidea</taxon>
        <taxon>Salamandridae</taxon>
        <taxon>Pleurodelinae</taxon>
        <taxon>Pleurodeles</taxon>
    </lineage>
</organism>
<dbReference type="PANTHER" id="PTHR42799:SF2">
    <property type="entry name" value="MITOCHONDRIAL PEPTIDE METHIONINE SULFOXIDE REDUCTASE"/>
    <property type="match status" value="1"/>
</dbReference>
<keyword evidence="3" id="KW-0560">Oxidoreductase</keyword>
<proteinExistence type="inferred from homology"/>
<evidence type="ECO:0000256" key="2">
    <source>
        <dbReference type="ARBA" id="ARBA00012502"/>
    </source>
</evidence>